<comment type="catalytic activity">
    <reaction evidence="1">
        <text>ATP + protein L-histidine = ADP + protein N-phospho-L-histidine.</text>
        <dbReference type="EC" id="2.7.13.3"/>
    </reaction>
</comment>
<dbReference type="PANTHER" id="PTHR44936:SF5">
    <property type="entry name" value="SENSOR HISTIDINE KINASE ENVZ"/>
    <property type="match status" value="1"/>
</dbReference>
<evidence type="ECO:0000256" key="13">
    <source>
        <dbReference type="ARBA" id="ARBA00023012"/>
    </source>
</evidence>
<keyword evidence="5" id="KW-0997">Cell inner membrane</keyword>
<evidence type="ECO:0000256" key="1">
    <source>
        <dbReference type="ARBA" id="ARBA00000085"/>
    </source>
</evidence>
<comment type="caution">
    <text evidence="18">The sequence shown here is derived from an EMBL/GenBank/DDBJ whole genome shotgun (WGS) entry which is preliminary data.</text>
</comment>
<sequence length="446" mass="49652">MGIPTFGLRTIRGQIMLIVVFAIVFVLMTGRLLDRVDTFEYVTAADVDLIGQRAHTLSLLLQGAGPEDRQRIVTRAAEAGIDLDIVSRRQIDALPKPEDFQSRIGRLVTYLFPPDMDLPAGASMIVYETRRAFAMPIDDDDALIYKSVPDTMLTTDLTGRVLYSFLSFVTLVGLFSVFAVRAITAPLKSIAGKLQDTEAFIAQPQPLEENGSVEIIELTRALNEMRSRIRDMIESRTRMLRSVSHDLRTPLTRARMRAERIGDSAVRDQILSDIAQVNALINATLDFLRDDRKTEKRERTDIASVMQTICFDFSDMGGAITYEGPARLVWPCKPGALTRAITNLCENGLKFATQVQMVLREDGASLRIEILDDGPGIPKPFRHEVLEPFFKMDAARTRGTDQTGFGLGLSIVDEIVRDHGGVIVFDDNVPHGLRVSIVLPRHEAQP</sequence>
<organism evidence="18 19">
    <name type="scientific">Ectorhizobium quercum</name>
    <dbReference type="NCBI Taxonomy" id="2965071"/>
    <lineage>
        <taxon>Bacteria</taxon>
        <taxon>Pseudomonadati</taxon>
        <taxon>Pseudomonadota</taxon>
        <taxon>Alphaproteobacteria</taxon>
        <taxon>Hyphomicrobiales</taxon>
        <taxon>Rhizobiaceae</taxon>
        <taxon>Ectorhizobium</taxon>
    </lineage>
</organism>
<dbReference type="SUPFAM" id="SSF47384">
    <property type="entry name" value="Homodimeric domain of signal transducing histidine kinase"/>
    <property type="match status" value="1"/>
</dbReference>
<dbReference type="PRINTS" id="PR00344">
    <property type="entry name" value="BCTRLSENSOR"/>
</dbReference>
<evidence type="ECO:0000259" key="16">
    <source>
        <dbReference type="PROSITE" id="PS50109"/>
    </source>
</evidence>
<protein>
    <recommendedName>
        <fullName evidence="3">histidine kinase</fullName>
        <ecNumber evidence="3">2.7.13.3</ecNumber>
    </recommendedName>
</protein>
<keyword evidence="10" id="KW-0418">Kinase</keyword>
<evidence type="ECO:0000256" key="9">
    <source>
        <dbReference type="ARBA" id="ARBA00022741"/>
    </source>
</evidence>
<dbReference type="InterPro" id="IPR036097">
    <property type="entry name" value="HisK_dim/P_sf"/>
</dbReference>
<keyword evidence="13" id="KW-0902">Two-component regulatory system</keyword>
<evidence type="ECO:0000256" key="4">
    <source>
        <dbReference type="ARBA" id="ARBA00022475"/>
    </source>
</evidence>
<evidence type="ECO:0000256" key="3">
    <source>
        <dbReference type="ARBA" id="ARBA00012438"/>
    </source>
</evidence>
<dbReference type="Pfam" id="PF02518">
    <property type="entry name" value="HATPase_c"/>
    <property type="match status" value="1"/>
</dbReference>
<dbReference type="AlphaFoldDB" id="A0AAE3MV26"/>
<dbReference type="CDD" id="cd00075">
    <property type="entry name" value="HATPase"/>
    <property type="match status" value="1"/>
</dbReference>
<dbReference type="EMBL" id="JANFPI010000001">
    <property type="protein sequence ID" value="MCX8995703.1"/>
    <property type="molecule type" value="Genomic_DNA"/>
</dbReference>
<keyword evidence="11 18" id="KW-0067">ATP-binding</keyword>
<dbReference type="GO" id="GO:0005524">
    <property type="term" value="F:ATP binding"/>
    <property type="evidence" value="ECO:0007669"/>
    <property type="project" value="UniProtKB-KW"/>
</dbReference>
<dbReference type="PANTHER" id="PTHR44936">
    <property type="entry name" value="SENSOR PROTEIN CREC"/>
    <property type="match status" value="1"/>
</dbReference>
<evidence type="ECO:0000313" key="18">
    <source>
        <dbReference type="EMBL" id="MCX8995703.1"/>
    </source>
</evidence>
<name>A0AAE3MV26_9HYPH</name>
<dbReference type="PROSITE" id="PS50109">
    <property type="entry name" value="HIS_KIN"/>
    <property type="match status" value="1"/>
</dbReference>
<dbReference type="Pfam" id="PF00512">
    <property type="entry name" value="HisKA"/>
    <property type="match status" value="1"/>
</dbReference>
<feature type="transmembrane region" description="Helical" evidence="15">
    <location>
        <begin position="15"/>
        <end position="33"/>
    </location>
</feature>
<dbReference type="InterPro" id="IPR003594">
    <property type="entry name" value="HATPase_dom"/>
</dbReference>
<dbReference type="RefSeq" id="WP_306409478.1">
    <property type="nucleotide sequence ID" value="NZ_JANFPI010000001.1"/>
</dbReference>
<gene>
    <name evidence="18" type="ORF">NOF55_01130</name>
</gene>
<evidence type="ECO:0000256" key="6">
    <source>
        <dbReference type="ARBA" id="ARBA00022553"/>
    </source>
</evidence>
<dbReference type="InterPro" id="IPR003661">
    <property type="entry name" value="HisK_dim/P_dom"/>
</dbReference>
<dbReference type="GO" id="GO:0000155">
    <property type="term" value="F:phosphorelay sensor kinase activity"/>
    <property type="evidence" value="ECO:0007669"/>
    <property type="project" value="InterPro"/>
</dbReference>
<dbReference type="InterPro" id="IPR005467">
    <property type="entry name" value="His_kinase_dom"/>
</dbReference>
<dbReference type="InterPro" id="IPR004358">
    <property type="entry name" value="Sig_transdc_His_kin-like_C"/>
</dbReference>
<feature type="domain" description="HAMP" evidence="17">
    <location>
        <begin position="181"/>
        <end position="234"/>
    </location>
</feature>
<dbReference type="InterPro" id="IPR036890">
    <property type="entry name" value="HATPase_C_sf"/>
</dbReference>
<dbReference type="SUPFAM" id="SSF55874">
    <property type="entry name" value="ATPase domain of HSP90 chaperone/DNA topoisomerase II/histidine kinase"/>
    <property type="match status" value="1"/>
</dbReference>
<dbReference type="SMART" id="SM00388">
    <property type="entry name" value="HisKA"/>
    <property type="match status" value="1"/>
</dbReference>
<feature type="transmembrane region" description="Helical" evidence="15">
    <location>
        <begin position="161"/>
        <end position="183"/>
    </location>
</feature>
<dbReference type="InterPro" id="IPR003660">
    <property type="entry name" value="HAMP_dom"/>
</dbReference>
<dbReference type="Proteomes" id="UP001208771">
    <property type="component" value="Unassembled WGS sequence"/>
</dbReference>
<evidence type="ECO:0000256" key="2">
    <source>
        <dbReference type="ARBA" id="ARBA00004429"/>
    </source>
</evidence>
<reference evidence="18" key="1">
    <citation type="submission" date="2022-07" db="EMBL/GenBank/DDBJ databases">
        <title>Ectorhizobium quercum gen.nov., sp. nov.</title>
        <authorList>
            <person name="Ma T."/>
            <person name="Li Y."/>
        </authorList>
    </citation>
    <scope>NUCLEOTIDE SEQUENCE</scope>
    <source>
        <strain evidence="18">BDR2-2</strain>
    </source>
</reference>
<dbReference type="SMART" id="SM00387">
    <property type="entry name" value="HATPase_c"/>
    <property type="match status" value="1"/>
</dbReference>
<keyword evidence="7" id="KW-0808">Transferase</keyword>
<evidence type="ECO:0000256" key="15">
    <source>
        <dbReference type="SAM" id="Phobius"/>
    </source>
</evidence>
<keyword evidence="8 15" id="KW-0812">Transmembrane</keyword>
<evidence type="ECO:0000256" key="10">
    <source>
        <dbReference type="ARBA" id="ARBA00022777"/>
    </source>
</evidence>
<comment type="subcellular location">
    <subcellularLocation>
        <location evidence="2">Cell inner membrane</location>
        <topology evidence="2">Multi-pass membrane protein</topology>
    </subcellularLocation>
</comment>
<dbReference type="CDD" id="cd00082">
    <property type="entry name" value="HisKA"/>
    <property type="match status" value="1"/>
</dbReference>
<evidence type="ECO:0000256" key="7">
    <source>
        <dbReference type="ARBA" id="ARBA00022679"/>
    </source>
</evidence>
<keyword evidence="4" id="KW-1003">Cell membrane</keyword>
<keyword evidence="14 15" id="KW-0472">Membrane</keyword>
<keyword evidence="9" id="KW-0547">Nucleotide-binding</keyword>
<dbReference type="GO" id="GO:0005886">
    <property type="term" value="C:plasma membrane"/>
    <property type="evidence" value="ECO:0007669"/>
    <property type="project" value="UniProtKB-SubCell"/>
</dbReference>
<evidence type="ECO:0000256" key="11">
    <source>
        <dbReference type="ARBA" id="ARBA00022840"/>
    </source>
</evidence>
<dbReference type="InterPro" id="IPR050980">
    <property type="entry name" value="2C_sensor_his_kinase"/>
</dbReference>
<feature type="domain" description="Histidine kinase" evidence="16">
    <location>
        <begin position="242"/>
        <end position="443"/>
    </location>
</feature>
<dbReference type="PROSITE" id="PS50885">
    <property type="entry name" value="HAMP"/>
    <property type="match status" value="1"/>
</dbReference>
<proteinExistence type="predicted"/>
<keyword evidence="12 15" id="KW-1133">Transmembrane helix</keyword>
<dbReference type="EC" id="2.7.13.3" evidence="3"/>
<evidence type="ECO:0000256" key="14">
    <source>
        <dbReference type="ARBA" id="ARBA00023136"/>
    </source>
</evidence>
<evidence type="ECO:0000259" key="17">
    <source>
        <dbReference type="PROSITE" id="PS50885"/>
    </source>
</evidence>
<evidence type="ECO:0000256" key="12">
    <source>
        <dbReference type="ARBA" id="ARBA00022989"/>
    </source>
</evidence>
<accession>A0AAE3MV26</accession>
<evidence type="ECO:0000256" key="8">
    <source>
        <dbReference type="ARBA" id="ARBA00022692"/>
    </source>
</evidence>
<keyword evidence="19" id="KW-1185">Reference proteome</keyword>
<dbReference type="Gene3D" id="1.10.287.130">
    <property type="match status" value="1"/>
</dbReference>
<dbReference type="Gene3D" id="3.30.565.10">
    <property type="entry name" value="Histidine kinase-like ATPase, C-terminal domain"/>
    <property type="match status" value="1"/>
</dbReference>
<keyword evidence="6" id="KW-0597">Phosphoprotein</keyword>
<evidence type="ECO:0000256" key="5">
    <source>
        <dbReference type="ARBA" id="ARBA00022519"/>
    </source>
</evidence>
<evidence type="ECO:0000313" key="19">
    <source>
        <dbReference type="Proteomes" id="UP001208771"/>
    </source>
</evidence>